<dbReference type="HAMAP" id="MF_01320_B">
    <property type="entry name" value="Ribosomal_uL2_B"/>
    <property type="match status" value="1"/>
</dbReference>
<dbReference type="SUPFAM" id="SSF50104">
    <property type="entry name" value="Translation proteins SH3-like domain"/>
    <property type="match status" value="1"/>
</dbReference>
<dbReference type="GO" id="GO:0003735">
    <property type="term" value="F:structural constituent of ribosome"/>
    <property type="evidence" value="ECO:0007669"/>
    <property type="project" value="InterPro"/>
</dbReference>
<dbReference type="Pfam" id="PF03947">
    <property type="entry name" value="Ribosomal_L2_C"/>
    <property type="match status" value="1"/>
</dbReference>
<dbReference type="SMART" id="SM01383">
    <property type="entry name" value="Ribosomal_L2"/>
    <property type="match status" value="1"/>
</dbReference>
<evidence type="ECO:0000259" key="10">
    <source>
        <dbReference type="SMART" id="SM01383"/>
    </source>
</evidence>
<reference evidence="11 12" key="1">
    <citation type="submission" date="2017-10" db="EMBL/GenBank/DDBJ databases">
        <title>Sequencing the genomes of 1000 actinobacteria strains.</title>
        <authorList>
            <person name="Klenk H.-P."/>
        </authorList>
    </citation>
    <scope>NUCLEOTIDE SEQUENCE [LARGE SCALE GENOMIC DNA]</scope>
    <source>
        <strain evidence="11 12">DSM 18966</strain>
    </source>
</reference>
<dbReference type="InterPro" id="IPR012340">
    <property type="entry name" value="NA-bd_OB-fold"/>
</dbReference>
<comment type="function">
    <text evidence="7">One of the primary rRNA binding proteins. Required for association of the 30S and 50S subunits to form the 70S ribosome, for tRNA binding and peptide bond formation. It has been suggested to have peptidyltransferase activity; this is somewhat controversial. Makes several contacts with the 16S rRNA in the 70S ribosome.</text>
</comment>
<dbReference type="AlphaFoldDB" id="A0A2A9E705"/>
<dbReference type="FunFam" id="2.30.30.30:FF:000001">
    <property type="entry name" value="50S ribosomal protein L2"/>
    <property type="match status" value="1"/>
</dbReference>
<gene>
    <name evidence="7" type="primary">rplB</name>
    <name evidence="11" type="ORF">ATL42_1921</name>
</gene>
<dbReference type="GO" id="GO:0019843">
    <property type="term" value="F:rRNA binding"/>
    <property type="evidence" value="ECO:0007669"/>
    <property type="project" value="UniProtKB-UniRule"/>
</dbReference>
<dbReference type="InterPro" id="IPR005880">
    <property type="entry name" value="Ribosomal_uL2_bac/org-type"/>
</dbReference>
<dbReference type="InterPro" id="IPR014726">
    <property type="entry name" value="Ribosomal_uL2_dom3"/>
</dbReference>
<dbReference type="EMBL" id="PDJG01000001">
    <property type="protein sequence ID" value="PFG34022.1"/>
    <property type="molecule type" value="Genomic_DNA"/>
</dbReference>
<dbReference type="InterPro" id="IPR022666">
    <property type="entry name" value="Ribosomal_uL2_RNA-bd_dom"/>
</dbReference>
<evidence type="ECO:0000256" key="4">
    <source>
        <dbReference type="ARBA" id="ARBA00022980"/>
    </source>
</evidence>
<keyword evidence="2 7" id="KW-0699">rRNA-binding</keyword>
<feature type="compositionally biased region" description="Basic residues" evidence="8">
    <location>
        <begin position="269"/>
        <end position="280"/>
    </location>
</feature>
<evidence type="ECO:0000256" key="2">
    <source>
        <dbReference type="ARBA" id="ARBA00022730"/>
    </source>
</evidence>
<dbReference type="PANTHER" id="PTHR13691:SF5">
    <property type="entry name" value="LARGE RIBOSOMAL SUBUNIT PROTEIN UL2M"/>
    <property type="match status" value="1"/>
</dbReference>
<feature type="region of interest" description="Disordered" evidence="8">
    <location>
        <begin position="36"/>
        <end position="58"/>
    </location>
</feature>
<proteinExistence type="inferred from homology"/>
<feature type="domain" description="Large ribosomal subunit protein uL2 C-terminal" evidence="9">
    <location>
        <begin position="125"/>
        <end position="253"/>
    </location>
</feature>
<feature type="region of interest" description="Disordered" evidence="8">
    <location>
        <begin position="223"/>
        <end position="280"/>
    </location>
</feature>
<dbReference type="SUPFAM" id="SSF50249">
    <property type="entry name" value="Nucleic acid-binding proteins"/>
    <property type="match status" value="1"/>
</dbReference>
<dbReference type="InterPro" id="IPR008991">
    <property type="entry name" value="Translation_prot_SH3-like_sf"/>
</dbReference>
<protein>
    <recommendedName>
        <fullName evidence="6 7">Large ribosomal subunit protein uL2</fullName>
    </recommendedName>
</protein>
<evidence type="ECO:0000256" key="1">
    <source>
        <dbReference type="ARBA" id="ARBA00005636"/>
    </source>
</evidence>
<dbReference type="InterPro" id="IPR022669">
    <property type="entry name" value="Ribosomal_uL2_C"/>
</dbReference>
<evidence type="ECO:0000256" key="3">
    <source>
        <dbReference type="ARBA" id="ARBA00022884"/>
    </source>
</evidence>
<dbReference type="PANTHER" id="PTHR13691">
    <property type="entry name" value="RIBOSOMAL PROTEIN L2"/>
    <property type="match status" value="1"/>
</dbReference>
<comment type="subunit">
    <text evidence="7">Part of the 50S ribosomal subunit. Forms a bridge to the 30S subunit in the 70S ribosome.</text>
</comment>
<dbReference type="InterPro" id="IPR002171">
    <property type="entry name" value="Ribosomal_uL2"/>
</dbReference>
<dbReference type="RefSeq" id="WP_098455127.1">
    <property type="nucleotide sequence ID" value="NZ_PDJG01000001.1"/>
</dbReference>
<dbReference type="Gene3D" id="2.40.50.140">
    <property type="entry name" value="Nucleic acid-binding proteins"/>
    <property type="match status" value="1"/>
</dbReference>
<feature type="domain" description="Large ribosomal subunit protein uL2 RNA-binding" evidence="10">
    <location>
        <begin position="42"/>
        <end position="119"/>
    </location>
</feature>
<evidence type="ECO:0000313" key="12">
    <source>
        <dbReference type="Proteomes" id="UP000225548"/>
    </source>
</evidence>
<dbReference type="Gene3D" id="2.30.30.30">
    <property type="match status" value="1"/>
</dbReference>
<evidence type="ECO:0000313" key="11">
    <source>
        <dbReference type="EMBL" id="PFG34022.1"/>
    </source>
</evidence>
<dbReference type="GO" id="GO:0002181">
    <property type="term" value="P:cytoplasmic translation"/>
    <property type="evidence" value="ECO:0007669"/>
    <property type="project" value="TreeGrafter"/>
</dbReference>
<name>A0A2A9E705_9MICO</name>
<dbReference type="InterPro" id="IPR022671">
    <property type="entry name" value="Ribosomal_uL2_CS"/>
</dbReference>
<comment type="caution">
    <text evidence="11">The sequence shown here is derived from an EMBL/GenBank/DDBJ whole genome shotgun (WGS) entry which is preliminary data.</text>
</comment>
<dbReference type="FunFam" id="4.10.950.10:FF:000001">
    <property type="entry name" value="50S ribosomal protein L2"/>
    <property type="match status" value="1"/>
</dbReference>
<accession>A0A2A9E705</accession>
<organism evidence="11 12">
    <name type="scientific">Sanguibacter antarcticus</name>
    <dbReference type="NCBI Taxonomy" id="372484"/>
    <lineage>
        <taxon>Bacteria</taxon>
        <taxon>Bacillati</taxon>
        <taxon>Actinomycetota</taxon>
        <taxon>Actinomycetes</taxon>
        <taxon>Micrococcales</taxon>
        <taxon>Sanguibacteraceae</taxon>
        <taxon>Sanguibacter</taxon>
    </lineage>
</organism>
<evidence type="ECO:0000256" key="5">
    <source>
        <dbReference type="ARBA" id="ARBA00023274"/>
    </source>
</evidence>
<evidence type="ECO:0000259" key="9">
    <source>
        <dbReference type="SMART" id="SM01382"/>
    </source>
</evidence>
<keyword evidence="4 7" id="KW-0689">Ribosomal protein</keyword>
<dbReference type="PROSITE" id="PS00467">
    <property type="entry name" value="RIBOSOMAL_L2"/>
    <property type="match status" value="1"/>
</dbReference>
<keyword evidence="5 7" id="KW-0687">Ribonucleoprotein</keyword>
<dbReference type="SMART" id="SM01382">
    <property type="entry name" value="Ribosomal_L2_C"/>
    <property type="match status" value="1"/>
</dbReference>
<comment type="similarity">
    <text evidence="1 7">Belongs to the universal ribosomal protein uL2 family.</text>
</comment>
<evidence type="ECO:0000256" key="6">
    <source>
        <dbReference type="ARBA" id="ARBA00035242"/>
    </source>
</evidence>
<dbReference type="Pfam" id="PF00181">
    <property type="entry name" value="Ribosomal_L2_N"/>
    <property type="match status" value="1"/>
</dbReference>
<dbReference type="InterPro" id="IPR014722">
    <property type="entry name" value="Rib_uL2_dom2"/>
</dbReference>
<evidence type="ECO:0000256" key="8">
    <source>
        <dbReference type="SAM" id="MobiDB-lite"/>
    </source>
</evidence>
<keyword evidence="3 7" id="KW-0694">RNA-binding</keyword>
<dbReference type="GO" id="GO:0016740">
    <property type="term" value="F:transferase activity"/>
    <property type="evidence" value="ECO:0007669"/>
    <property type="project" value="InterPro"/>
</dbReference>
<keyword evidence="12" id="KW-1185">Reference proteome</keyword>
<sequence length="280" mass="30552">MGIRKYKPTTPGRRGSSVADFVEITRSEPEKSLIRPLHKTGGRNSSGRITTRHKGGGHKRAYRVIDFRRHDKDGVPAKVAHIEYDPNRTARIALLHYADGEKRYIIAPNKLGQGDLIENGAGADIKPGNNLPLRNIPTGTVIHAVELKPGGGAKMARSAGASVQLVAKDGPYAQLRLPSGEIRNVDLRCRATVGEVGNAEQSNINWGKAGRMRWKGKRPTVRGVAMNPIDHPHGGGEGKTSGGRHPVSPWGQAEGRTRRPNKASDKLIVRRRRSGKNKKR</sequence>
<dbReference type="GO" id="GO:0015934">
    <property type="term" value="C:large ribosomal subunit"/>
    <property type="evidence" value="ECO:0007669"/>
    <property type="project" value="InterPro"/>
</dbReference>
<evidence type="ECO:0000256" key="7">
    <source>
        <dbReference type="HAMAP-Rule" id="MF_01320"/>
    </source>
</evidence>
<dbReference type="FunFam" id="2.40.50.140:FF:000003">
    <property type="entry name" value="50S ribosomal protein L2"/>
    <property type="match status" value="1"/>
</dbReference>
<dbReference type="OrthoDB" id="9778722at2"/>
<dbReference type="Proteomes" id="UP000225548">
    <property type="component" value="Unassembled WGS sequence"/>
</dbReference>
<dbReference type="PIRSF" id="PIRSF002158">
    <property type="entry name" value="Ribosomal_L2"/>
    <property type="match status" value="1"/>
</dbReference>
<dbReference type="NCBIfam" id="TIGR01171">
    <property type="entry name" value="rplB_bact"/>
    <property type="match status" value="1"/>
</dbReference>
<dbReference type="Gene3D" id="4.10.950.10">
    <property type="entry name" value="Ribosomal protein L2, domain 3"/>
    <property type="match status" value="1"/>
</dbReference>